<evidence type="ECO:0000313" key="1">
    <source>
        <dbReference type="Proteomes" id="UP000095287"/>
    </source>
</evidence>
<dbReference type="Proteomes" id="UP000095287">
    <property type="component" value="Unplaced"/>
</dbReference>
<name>A0A1I7ZPJ1_9BILA</name>
<sequence length="103" mass="11624">MQEGTWLKLRDIHVKLFQAGMFSCFRSPRHHSELITLPYNERSCGRCHENAFDPVTVIEVTPATPLLKRHRDRDKKSPPALANGTACPGTCDLTLEVLTSKVH</sequence>
<dbReference type="WBParaSite" id="L893_g28535.t1">
    <property type="protein sequence ID" value="L893_g28535.t1"/>
    <property type="gene ID" value="L893_g28535"/>
</dbReference>
<accession>A0A1I7ZPJ1</accession>
<dbReference type="AlphaFoldDB" id="A0A1I7ZPJ1"/>
<evidence type="ECO:0000313" key="2">
    <source>
        <dbReference type="WBParaSite" id="L893_g28535.t1"/>
    </source>
</evidence>
<protein>
    <submittedName>
        <fullName evidence="2">Uncharacterized protein</fullName>
    </submittedName>
</protein>
<organism evidence="1 2">
    <name type="scientific">Steinernema glaseri</name>
    <dbReference type="NCBI Taxonomy" id="37863"/>
    <lineage>
        <taxon>Eukaryota</taxon>
        <taxon>Metazoa</taxon>
        <taxon>Ecdysozoa</taxon>
        <taxon>Nematoda</taxon>
        <taxon>Chromadorea</taxon>
        <taxon>Rhabditida</taxon>
        <taxon>Tylenchina</taxon>
        <taxon>Panagrolaimomorpha</taxon>
        <taxon>Strongyloidoidea</taxon>
        <taxon>Steinernematidae</taxon>
        <taxon>Steinernema</taxon>
    </lineage>
</organism>
<reference evidence="2" key="1">
    <citation type="submission" date="2016-11" db="UniProtKB">
        <authorList>
            <consortium name="WormBaseParasite"/>
        </authorList>
    </citation>
    <scope>IDENTIFICATION</scope>
</reference>
<keyword evidence="1" id="KW-1185">Reference proteome</keyword>
<proteinExistence type="predicted"/>